<evidence type="ECO:0000313" key="3">
    <source>
        <dbReference type="EMBL" id="XCD06425.1"/>
    </source>
</evidence>
<dbReference type="EMBL" id="PP511552">
    <property type="protein sequence ID" value="XCD05383.1"/>
    <property type="molecule type" value="Genomic_DNA"/>
</dbReference>
<accession>A0AAU8B4E6</accession>
<proteinExistence type="predicted"/>
<name>A0AAU8B4E6_9VIRU</name>
<reference evidence="3" key="1">
    <citation type="submission" date="2024-03" db="EMBL/GenBank/DDBJ databases">
        <title>Diverse circular DNA viruses in blood, oral, and fecal samples of captive lemurs.</title>
        <authorList>
            <person name="Paietta E.N."/>
            <person name="Kraberger S."/>
            <person name="Lund M.C."/>
            <person name="Custer J.M."/>
            <person name="Vargas K.M."/>
            <person name="Ehmke E.E."/>
            <person name="Yoder A.D."/>
            <person name="Varsani A."/>
        </authorList>
    </citation>
    <scope>NUCLEOTIDE SEQUENCE</scope>
    <source>
        <strain evidence="1">Duke_21_72</strain>
        <strain evidence="2">Duke_24FS_78</strain>
        <strain evidence="3">Duke_25FS_99</strain>
        <strain evidence="4">Duke_26_61</strain>
    </source>
</reference>
<dbReference type="EMBL" id="PP511733">
    <property type="protein sequence ID" value="XCD06968.1"/>
    <property type="molecule type" value="Genomic_DNA"/>
</dbReference>
<evidence type="ECO:0000313" key="4">
    <source>
        <dbReference type="EMBL" id="XCD06968.1"/>
    </source>
</evidence>
<dbReference type="EMBL" id="PP511669">
    <property type="protein sequence ID" value="XCD06425.1"/>
    <property type="molecule type" value="Genomic_DNA"/>
</dbReference>
<protein>
    <submittedName>
        <fullName evidence="3">Uncharacterized protein</fullName>
    </submittedName>
</protein>
<sequence>MAYRRKARRGDHRMFMRTAGTTKQINITPKIMRGGIRL</sequence>
<evidence type="ECO:0000313" key="2">
    <source>
        <dbReference type="EMBL" id="XCD05383.1"/>
    </source>
</evidence>
<evidence type="ECO:0000313" key="1">
    <source>
        <dbReference type="EMBL" id="XCD04017.1"/>
    </source>
</evidence>
<organism evidence="3">
    <name type="scientific">Dulem virus 184</name>
    <dbReference type="NCBI Taxonomy" id="3145661"/>
    <lineage>
        <taxon>Viruses</taxon>
        <taxon>Monodnaviria</taxon>
        <taxon>Sangervirae</taxon>
        <taxon>Phixviricota</taxon>
        <taxon>Malgrandaviricetes</taxon>
        <taxon>Petitvirales</taxon>
        <taxon>Microviridae</taxon>
        <taxon>Microvirus</taxon>
    </lineage>
</organism>
<dbReference type="EMBL" id="PP511412">
    <property type="protein sequence ID" value="XCD04017.1"/>
    <property type="molecule type" value="Genomic_DNA"/>
</dbReference>